<dbReference type="InterPro" id="IPR009001">
    <property type="entry name" value="Transl_elong_EF1A/Init_IF2_C"/>
</dbReference>
<dbReference type="SUPFAM" id="SSF50447">
    <property type="entry name" value="Translation proteins"/>
    <property type="match status" value="1"/>
</dbReference>
<gene>
    <name evidence="6" type="ORF">M427DRAFT_132993</name>
</gene>
<evidence type="ECO:0000313" key="6">
    <source>
        <dbReference type="EMBL" id="KXS18255.1"/>
    </source>
</evidence>
<dbReference type="SUPFAM" id="SSF50465">
    <property type="entry name" value="EF-Tu/eEF-1alpha/eIF2-gamma C-terminal domain"/>
    <property type="match status" value="1"/>
</dbReference>
<dbReference type="EMBL" id="KQ965743">
    <property type="protein sequence ID" value="KXS18255.1"/>
    <property type="molecule type" value="Genomic_DNA"/>
</dbReference>
<dbReference type="FunFam" id="3.40.50.300:FF:000091">
    <property type="entry name" value="Probable GTP-binding protein 1"/>
    <property type="match status" value="1"/>
</dbReference>
<feature type="region of interest" description="Disordered" evidence="4">
    <location>
        <begin position="41"/>
        <end position="66"/>
    </location>
</feature>
<dbReference type="Proteomes" id="UP000070544">
    <property type="component" value="Unassembled WGS sequence"/>
</dbReference>
<dbReference type="CDD" id="cd03708">
    <property type="entry name" value="GTPBP_III"/>
    <property type="match status" value="1"/>
</dbReference>
<evidence type="ECO:0000256" key="3">
    <source>
        <dbReference type="ARBA" id="ARBA00023134"/>
    </source>
</evidence>
<dbReference type="AlphaFoldDB" id="A0A139AP37"/>
<dbReference type="CDD" id="cd04165">
    <property type="entry name" value="GTPBP1_like"/>
    <property type="match status" value="1"/>
</dbReference>
<sequence>MKLSKDEHARFISNIISAADELDADATVLFDHEQPLTVLATKSNPSPGVVTTGSDSSNGSPSHADENVYGDTHVATEGIHSHVLIRQRPGNVEKMLEIRVAVVGNVDAGKSTLLGVLTKDVLDDGRGKARVNLFRHKHEIESGRTSSIGLEILGFDSQGKVLRNEDEKRKLSWEDICARASKVISFSDLAGHERYLKTTVFGLTGCTPDYVMLMVGSNAGFIGMSKEHLGLAICLNLPVFIVVTKIDMAPANVLESTITQITKILKSAGCRKIPMFVKNEADVVDVVDKFVSERICPIFQVSNVTGVGLPPLLLFLNLLHSTARSRYHPSATVEYQITDTFSVPGVGTVVSGTLVDGTVRLGDTLLLGPDSTGHFVPTMVKGIQRKRVNVSYATAGQSCTFALKKIKRSFIRKGMVLLSKTNPPPQACREFEAEVVVLFHSTTIGSKYQAMLHSGCIRQTARIVDLSQGVLRTGDRANVRFRFIQHPEYLKPGARLLFREGRTKGVGKVIRTFNEKPLDDGGK</sequence>
<dbReference type="PROSITE" id="PS51722">
    <property type="entry name" value="G_TR_2"/>
    <property type="match status" value="1"/>
</dbReference>
<evidence type="ECO:0000259" key="5">
    <source>
        <dbReference type="PROSITE" id="PS51722"/>
    </source>
</evidence>
<dbReference type="Gene3D" id="3.40.50.300">
    <property type="entry name" value="P-loop containing nucleotide triphosphate hydrolases"/>
    <property type="match status" value="1"/>
</dbReference>
<evidence type="ECO:0000256" key="2">
    <source>
        <dbReference type="ARBA" id="ARBA00022741"/>
    </source>
</evidence>
<dbReference type="CDD" id="cd03694">
    <property type="entry name" value="GTPBP_II"/>
    <property type="match status" value="1"/>
</dbReference>
<reference evidence="6 7" key="1">
    <citation type="journal article" date="2015" name="Genome Biol. Evol.">
        <title>Phylogenomic analyses indicate that early fungi evolved digesting cell walls of algal ancestors of land plants.</title>
        <authorList>
            <person name="Chang Y."/>
            <person name="Wang S."/>
            <person name="Sekimoto S."/>
            <person name="Aerts A.L."/>
            <person name="Choi C."/>
            <person name="Clum A."/>
            <person name="LaButti K.M."/>
            <person name="Lindquist E.A."/>
            <person name="Yee Ngan C."/>
            <person name="Ohm R.A."/>
            <person name="Salamov A.A."/>
            <person name="Grigoriev I.V."/>
            <person name="Spatafora J.W."/>
            <person name="Berbee M.L."/>
        </authorList>
    </citation>
    <scope>NUCLEOTIDE SEQUENCE [LARGE SCALE GENOMIC DNA]</scope>
    <source>
        <strain evidence="6 7">JEL478</strain>
    </source>
</reference>
<dbReference type="OMA" id="FRFIQRP"/>
<dbReference type="SUPFAM" id="SSF52540">
    <property type="entry name" value="P-loop containing nucleoside triphosphate hydrolases"/>
    <property type="match status" value="1"/>
</dbReference>
<dbReference type="InterPro" id="IPR009000">
    <property type="entry name" value="Transl_B-barrel_sf"/>
</dbReference>
<dbReference type="Pfam" id="PF00009">
    <property type="entry name" value="GTP_EFTU"/>
    <property type="match status" value="1"/>
</dbReference>
<dbReference type="GO" id="GO:0003924">
    <property type="term" value="F:GTPase activity"/>
    <property type="evidence" value="ECO:0007669"/>
    <property type="project" value="InterPro"/>
</dbReference>
<feature type="domain" description="Tr-type G" evidence="5">
    <location>
        <begin position="95"/>
        <end position="324"/>
    </location>
</feature>
<dbReference type="STRING" id="1344416.A0A139AP37"/>
<dbReference type="InterPro" id="IPR050055">
    <property type="entry name" value="EF-Tu_GTPase"/>
</dbReference>
<dbReference type="Gene3D" id="2.40.30.10">
    <property type="entry name" value="Translation factors"/>
    <property type="match status" value="2"/>
</dbReference>
<dbReference type="OrthoDB" id="248233at2759"/>
<evidence type="ECO:0000256" key="4">
    <source>
        <dbReference type="SAM" id="MobiDB-lite"/>
    </source>
</evidence>
<keyword evidence="7" id="KW-1185">Reference proteome</keyword>
<dbReference type="FunFam" id="2.40.30.10:FF:000084">
    <property type="entry name" value="GTP-binding elongation factor Tu family"/>
    <property type="match status" value="1"/>
</dbReference>
<name>A0A139AP37_GONPJ</name>
<organism evidence="6 7">
    <name type="scientific">Gonapodya prolifera (strain JEL478)</name>
    <name type="common">Monoblepharis prolifera</name>
    <dbReference type="NCBI Taxonomy" id="1344416"/>
    <lineage>
        <taxon>Eukaryota</taxon>
        <taxon>Fungi</taxon>
        <taxon>Fungi incertae sedis</taxon>
        <taxon>Chytridiomycota</taxon>
        <taxon>Chytridiomycota incertae sedis</taxon>
        <taxon>Monoblepharidomycetes</taxon>
        <taxon>Monoblepharidales</taxon>
        <taxon>Gonapodyaceae</taxon>
        <taxon>Gonapodya</taxon>
    </lineage>
</organism>
<dbReference type="FunFam" id="2.40.30.10:FF:000014">
    <property type="entry name" value="Probable GTP-binding protein 1"/>
    <property type="match status" value="1"/>
</dbReference>
<dbReference type="InterPro" id="IPR027417">
    <property type="entry name" value="P-loop_NTPase"/>
</dbReference>
<proteinExistence type="inferred from homology"/>
<dbReference type="PANTHER" id="PTHR43721:SF9">
    <property type="entry name" value="GTP-BINDING PROTEIN 1"/>
    <property type="match status" value="1"/>
</dbReference>
<evidence type="ECO:0000313" key="7">
    <source>
        <dbReference type="Proteomes" id="UP000070544"/>
    </source>
</evidence>
<keyword evidence="6" id="KW-0378">Hydrolase</keyword>
<protein>
    <submittedName>
        <fullName evidence="6">p-loop containing nucleoside triphosphate hydrolase protein</fullName>
    </submittedName>
</protein>
<keyword evidence="3" id="KW-0342">GTP-binding</keyword>
<evidence type="ECO:0000256" key="1">
    <source>
        <dbReference type="ARBA" id="ARBA00007249"/>
    </source>
</evidence>
<dbReference type="GO" id="GO:0003746">
    <property type="term" value="F:translation elongation factor activity"/>
    <property type="evidence" value="ECO:0007669"/>
    <property type="project" value="TreeGrafter"/>
</dbReference>
<dbReference type="GO" id="GO:0005525">
    <property type="term" value="F:GTP binding"/>
    <property type="evidence" value="ECO:0007669"/>
    <property type="project" value="UniProtKB-KW"/>
</dbReference>
<feature type="compositionally biased region" description="Polar residues" evidence="4">
    <location>
        <begin position="41"/>
        <end position="61"/>
    </location>
</feature>
<accession>A0A139AP37</accession>
<dbReference type="PANTHER" id="PTHR43721">
    <property type="entry name" value="ELONGATION FACTOR TU-RELATED"/>
    <property type="match status" value="1"/>
</dbReference>
<comment type="similarity">
    <text evidence="1">Belongs to the TRAFAC class translation factor GTPase superfamily. Classic translation factor GTPase family. EF-Tu/EF-1A subfamily.</text>
</comment>
<dbReference type="InterPro" id="IPR000795">
    <property type="entry name" value="T_Tr_GTP-bd_dom"/>
</dbReference>
<dbReference type="InterPro" id="IPR035531">
    <property type="entry name" value="GTPBP1-like"/>
</dbReference>
<dbReference type="InterPro" id="IPR004161">
    <property type="entry name" value="EFTu-like_2"/>
</dbReference>
<keyword evidence="2" id="KW-0547">Nucleotide-binding</keyword>
<dbReference type="Pfam" id="PF03144">
    <property type="entry name" value="GTP_EFTU_D2"/>
    <property type="match status" value="1"/>
</dbReference>